<dbReference type="PANTHER" id="PTHR11360">
    <property type="entry name" value="MONOCARBOXYLATE TRANSPORTER"/>
    <property type="match status" value="1"/>
</dbReference>
<dbReference type="EMBL" id="UZAE01013144">
    <property type="protein sequence ID" value="VDO08438.1"/>
    <property type="molecule type" value="Genomic_DNA"/>
</dbReference>
<dbReference type="AlphaFoldDB" id="A0A158QJ05"/>
<feature type="transmembrane region" description="Helical" evidence="2">
    <location>
        <begin position="678"/>
        <end position="697"/>
    </location>
</feature>
<evidence type="ECO:0000313" key="5">
    <source>
        <dbReference type="WBParaSite" id="HNAJ_0001065301-mRNA-1"/>
    </source>
</evidence>
<proteinExistence type="predicted"/>
<reference evidence="5" key="1">
    <citation type="submission" date="2016-04" db="UniProtKB">
        <authorList>
            <consortium name="WormBaseParasite"/>
        </authorList>
    </citation>
    <scope>IDENTIFICATION</scope>
</reference>
<evidence type="ECO:0000256" key="1">
    <source>
        <dbReference type="SAM" id="MobiDB-lite"/>
    </source>
</evidence>
<keyword evidence="2" id="KW-0472">Membrane</keyword>
<feature type="transmembrane region" description="Helical" evidence="2">
    <location>
        <begin position="483"/>
        <end position="504"/>
    </location>
</feature>
<feature type="transmembrane region" description="Helical" evidence="2">
    <location>
        <begin position="426"/>
        <end position="446"/>
    </location>
</feature>
<keyword evidence="2" id="KW-1133">Transmembrane helix</keyword>
<evidence type="ECO:0000313" key="3">
    <source>
        <dbReference type="EMBL" id="VDO08438.1"/>
    </source>
</evidence>
<evidence type="ECO:0000313" key="4">
    <source>
        <dbReference type="Proteomes" id="UP000278807"/>
    </source>
</evidence>
<dbReference type="SUPFAM" id="SSF103473">
    <property type="entry name" value="MFS general substrate transporter"/>
    <property type="match status" value="1"/>
</dbReference>
<organism evidence="5">
    <name type="scientific">Rodentolepis nana</name>
    <name type="common">Dwarf tapeworm</name>
    <name type="synonym">Hymenolepis nana</name>
    <dbReference type="NCBI Taxonomy" id="102285"/>
    <lineage>
        <taxon>Eukaryota</taxon>
        <taxon>Metazoa</taxon>
        <taxon>Spiralia</taxon>
        <taxon>Lophotrochozoa</taxon>
        <taxon>Platyhelminthes</taxon>
        <taxon>Cestoda</taxon>
        <taxon>Eucestoda</taxon>
        <taxon>Cyclophyllidea</taxon>
        <taxon>Hymenolepididae</taxon>
        <taxon>Rodentolepis</taxon>
    </lineage>
</organism>
<keyword evidence="2" id="KW-0812">Transmembrane</keyword>
<feature type="transmembrane region" description="Helical" evidence="2">
    <location>
        <begin position="624"/>
        <end position="647"/>
    </location>
</feature>
<keyword evidence="4" id="KW-1185">Reference proteome</keyword>
<dbReference type="PANTHER" id="PTHR11360:SF284">
    <property type="entry name" value="EG:103B4.3 PROTEIN-RELATED"/>
    <property type="match status" value="1"/>
</dbReference>
<dbReference type="InterPro" id="IPR050327">
    <property type="entry name" value="Proton-linked_MCT"/>
</dbReference>
<evidence type="ECO:0000256" key="2">
    <source>
        <dbReference type="SAM" id="Phobius"/>
    </source>
</evidence>
<name>A0A158QJ05_RODNA</name>
<dbReference type="GO" id="GO:0008028">
    <property type="term" value="F:monocarboxylic acid transmembrane transporter activity"/>
    <property type="evidence" value="ECO:0007669"/>
    <property type="project" value="TreeGrafter"/>
</dbReference>
<feature type="compositionally biased region" description="Polar residues" evidence="1">
    <location>
        <begin position="64"/>
        <end position="80"/>
    </location>
</feature>
<dbReference type="Proteomes" id="UP000278807">
    <property type="component" value="Unassembled WGS sequence"/>
</dbReference>
<dbReference type="InterPro" id="IPR036259">
    <property type="entry name" value="MFS_trans_sf"/>
</dbReference>
<feature type="region of interest" description="Disordered" evidence="1">
    <location>
        <begin position="62"/>
        <end position="101"/>
    </location>
</feature>
<feature type="transmembrane region" description="Helical" evidence="2">
    <location>
        <begin position="548"/>
        <end position="570"/>
    </location>
</feature>
<gene>
    <name evidence="3" type="ORF">HNAJ_LOCUS10648</name>
</gene>
<feature type="compositionally biased region" description="Low complexity" evidence="1">
    <location>
        <begin position="92"/>
        <end position="101"/>
    </location>
</feature>
<reference evidence="3 4" key="2">
    <citation type="submission" date="2018-11" db="EMBL/GenBank/DDBJ databases">
        <authorList>
            <consortium name="Pathogen Informatics"/>
        </authorList>
    </citation>
    <scope>NUCLEOTIDE SEQUENCE [LARGE SCALE GENOMIC DNA]</scope>
</reference>
<dbReference type="WBParaSite" id="HNAJ_0001065301-mRNA-1">
    <property type="protein sequence ID" value="HNAJ_0001065301-mRNA-1"/>
    <property type="gene ID" value="HNAJ_0001065301"/>
</dbReference>
<accession>A0A158QJ05</accession>
<dbReference type="OrthoDB" id="6499973at2759"/>
<feature type="transmembrane region" description="Helical" evidence="2">
    <location>
        <begin position="590"/>
        <end position="612"/>
    </location>
</feature>
<dbReference type="Gene3D" id="1.20.1250.20">
    <property type="entry name" value="MFS general substrate transporter like domains"/>
    <property type="match status" value="1"/>
</dbReference>
<sequence>MNRIIEEKFRQLNMSTGSLDGMVITRDNELISFRNDADYELVRQAAVAAVCAEGQAGSHEHIDQLSSASIQPHMRSSSASDRLVDRPRKNNSQPPLSSPQPVVLLYPPHDFSKSGVIRIADAILQKLEAQAVIAPGMRCPEINSVFRRWPSGFQNALIPEGLTVLSPQETVRQVHHQLPAVLSENFTTRAVSVGRSRDPSNATKLTTITNSTMVGIGTANSLFRPLSAMDNALSPTLCISGSSEKAGSMSALGVEVGRRDRSEDVYRVAPQLRPISHSFSGDGSSNIDPKTDRAISSELSRVYLDSAVKARIRAAIYRELKHNAQINPVSQDRRRNHNKVDASELPQQISYCSSDGGKGEMLTGQGSANGGGPNYCPSCGQDASARPSSNPASRYGVPVYPSGNRGTIMSILMDKLDLQLLRSPSFLLFSLACTLHMFAFFAPYHMLPVYISLEGRTLSCGQLILSTYFGGTFRIPELLASPVSLTFTIGIGHLLGRLIATFYIERIVSEPSFLHHREGDDSDDESTIFIRFPRRILHTLLRKLADPMILNIFSLVVGGFCLICIPFTTLPISSSQQIPACSYFTPLRGILFVLVFLHTLFSALAISLRSLIAVELIGVHHLAAAFVYLLVFQGTGAIAGPIAIGLLTEVISRVQINAQLLSEPQYLFTGADKNPLNWAYYVCGLVFLLSALTYAPLRLISAWETRKYFSKRKMSGYTSCHSKNSAFNNTPDDVLSQQVRRNDSSFTDDASVSNLGDGQLPLSSAKLKSSMWPIKPSSSLSKGAAWRRFDQTTIMANLQR</sequence>
<protein>
    <submittedName>
        <fullName evidence="5">Monocarboxylate transporter 14</fullName>
    </submittedName>
</protein>